<dbReference type="STRING" id="112413.SAMN05421854_101358"/>
<dbReference type="SUPFAM" id="SSF46689">
    <property type="entry name" value="Homeodomain-like"/>
    <property type="match status" value="1"/>
</dbReference>
<proteinExistence type="predicted"/>
<feature type="domain" description="Tetracyclin repressor-like C-terminal" evidence="3">
    <location>
        <begin position="71"/>
        <end position="174"/>
    </location>
</feature>
<evidence type="ECO:0000313" key="5">
    <source>
        <dbReference type="Proteomes" id="UP000199137"/>
    </source>
</evidence>
<dbReference type="InterPro" id="IPR036271">
    <property type="entry name" value="Tet_transcr_reg_TetR-rel_C_sf"/>
</dbReference>
<dbReference type="OrthoDB" id="9796019at2"/>
<dbReference type="Pfam" id="PF16859">
    <property type="entry name" value="TetR_C_11"/>
    <property type="match status" value="1"/>
</dbReference>
<evidence type="ECO:0000313" key="4">
    <source>
        <dbReference type="EMBL" id="SFO02881.1"/>
    </source>
</evidence>
<protein>
    <submittedName>
        <fullName evidence="4">Transcriptional repressor C-terminal</fullName>
    </submittedName>
</protein>
<dbReference type="Gene3D" id="1.10.10.60">
    <property type="entry name" value="Homeodomain-like"/>
    <property type="match status" value="1"/>
</dbReference>
<dbReference type="InterPro" id="IPR011075">
    <property type="entry name" value="TetR_C"/>
</dbReference>
<evidence type="ECO:0000256" key="2">
    <source>
        <dbReference type="ARBA" id="ARBA00023163"/>
    </source>
</evidence>
<dbReference type="RefSeq" id="WP_093571976.1">
    <property type="nucleotide sequence ID" value="NZ_FOWC01000001.1"/>
</dbReference>
<accession>A0A1I5DVX0</accession>
<dbReference type="InterPro" id="IPR009057">
    <property type="entry name" value="Homeodomain-like_sf"/>
</dbReference>
<gene>
    <name evidence="4" type="ORF">SAMN05421854_101358</name>
</gene>
<dbReference type="Gene3D" id="1.10.357.10">
    <property type="entry name" value="Tetracycline Repressor, domain 2"/>
    <property type="match status" value="1"/>
</dbReference>
<sequence length="189" mass="20028">MTRPGGRSARVREAVHRAVIELLAEGETTAGIPQIAERARVNPTSIYRRWGSCASVLLDAAVARLSLASPVPDTGSLRGDVEQWATAVERALADPDGAVLVRALITFIGTNADPIEHLLSRGEDLEQMLTAAAGRGEPALKLQDLLDYVLAPMYLRVLLSRPIEPGIGVRLADRLLRAAGLPPASGQGG</sequence>
<dbReference type="SUPFAM" id="SSF48498">
    <property type="entry name" value="Tetracyclin repressor-like, C-terminal domain"/>
    <property type="match status" value="1"/>
</dbReference>
<keyword evidence="1" id="KW-0805">Transcription regulation</keyword>
<dbReference type="AlphaFoldDB" id="A0A1I5DVX0"/>
<reference evidence="4 5" key="1">
    <citation type="submission" date="2016-10" db="EMBL/GenBank/DDBJ databases">
        <authorList>
            <person name="de Groot N.N."/>
        </authorList>
    </citation>
    <scope>NUCLEOTIDE SEQUENCE [LARGE SCALE GENOMIC DNA]</scope>
    <source>
        <strain evidence="4 5">DSM 44637</strain>
    </source>
</reference>
<dbReference type="Proteomes" id="UP000199137">
    <property type="component" value="Unassembled WGS sequence"/>
</dbReference>
<organism evidence="4 5">
    <name type="scientific">Amycolatopsis rubida</name>
    <dbReference type="NCBI Taxonomy" id="112413"/>
    <lineage>
        <taxon>Bacteria</taxon>
        <taxon>Bacillati</taxon>
        <taxon>Actinomycetota</taxon>
        <taxon>Actinomycetes</taxon>
        <taxon>Pseudonocardiales</taxon>
        <taxon>Pseudonocardiaceae</taxon>
        <taxon>Amycolatopsis</taxon>
    </lineage>
</organism>
<name>A0A1I5DVX0_9PSEU</name>
<keyword evidence="2" id="KW-0804">Transcription</keyword>
<evidence type="ECO:0000256" key="1">
    <source>
        <dbReference type="ARBA" id="ARBA00023015"/>
    </source>
</evidence>
<dbReference type="EMBL" id="FOWC01000001">
    <property type="protein sequence ID" value="SFO02881.1"/>
    <property type="molecule type" value="Genomic_DNA"/>
</dbReference>
<evidence type="ECO:0000259" key="3">
    <source>
        <dbReference type="Pfam" id="PF16859"/>
    </source>
</evidence>